<feature type="transmembrane region" description="Helical" evidence="1">
    <location>
        <begin position="29"/>
        <end position="57"/>
    </location>
</feature>
<accession>G6XLX6</accession>
<dbReference type="STRING" id="1088869.GMO_23760"/>
<dbReference type="PATRIC" id="fig|1088869.3.peg.2370"/>
<dbReference type="RefSeq" id="WP_008852518.1">
    <property type="nucleotide sequence ID" value="NZ_AGQV01000010.1"/>
</dbReference>
<evidence type="ECO:0008006" key="4">
    <source>
        <dbReference type="Google" id="ProtNLM"/>
    </source>
</evidence>
<proteinExistence type="predicted"/>
<dbReference type="AlphaFoldDB" id="G6XLX6"/>
<organism evidence="2 3">
    <name type="scientific">Gluconobacter morbifer G707</name>
    <dbReference type="NCBI Taxonomy" id="1088869"/>
    <lineage>
        <taxon>Bacteria</taxon>
        <taxon>Pseudomonadati</taxon>
        <taxon>Pseudomonadota</taxon>
        <taxon>Alphaproteobacteria</taxon>
        <taxon>Acetobacterales</taxon>
        <taxon>Acetobacteraceae</taxon>
        <taxon>Gluconobacter</taxon>
    </lineage>
</organism>
<evidence type="ECO:0000256" key="1">
    <source>
        <dbReference type="SAM" id="Phobius"/>
    </source>
</evidence>
<evidence type="ECO:0000313" key="2">
    <source>
        <dbReference type="EMBL" id="EHH67381.1"/>
    </source>
</evidence>
<keyword evidence="1" id="KW-0472">Membrane</keyword>
<reference evidence="2 3" key="1">
    <citation type="submission" date="2011-10" db="EMBL/GenBank/DDBJ databases">
        <title>Genome sequence of Gluconobacter morbifer G707, isolated from Drosophila gut.</title>
        <authorList>
            <person name="Lee W.-J."/>
            <person name="Kim E.-K."/>
        </authorList>
    </citation>
    <scope>NUCLEOTIDE SEQUENCE [LARGE SCALE GENOMIC DNA]</scope>
    <source>
        <strain evidence="2 3">G707</strain>
    </source>
</reference>
<dbReference type="EMBL" id="AGQV01000010">
    <property type="protein sequence ID" value="EHH67381.1"/>
    <property type="molecule type" value="Genomic_DNA"/>
</dbReference>
<keyword evidence="3" id="KW-1185">Reference proteome</keyword>
<dbReference type="Proteomes" id="UP000004949">
    <property type="component" value="Unassembled WGS sequence"/>
</dbReference>
<keyword evidence="1" id="KW-0812">Transmembrane</keyword>
<keyword evidence="1" id="KW-1133">Transmembrane helix</keyword>
<sequence length="129" mass="14008">MKLYTPCLAPSGKKASLPVMVQDGFSWRVLFFGWLGLLTYGAWISALLTGAVTVLLYQFAPSFALFPALLGLHVALAVFTAEIRLWELRLNGWFPASPVAAPSLDLALLRWIDGQAALLSAPEEKCALS</sequence>
<gene>
    <name evidence="2" type="ORF">GMO_23760</name>
</gene>
<feature type="transmembrane region" description="Helical" evidence="1">
    <location>
        <begin position="63"/>
        <end position="81"/>
    </location>
</feature>
<evidence type="ECO:0000313" key="3">
    <source>
        <dbReference type="Proteomes" id="UP000004949"/>
    </source>
</evidence>
<name>G6XLX6_9PROT</name>
<dbReference type="OrthoDB" id="7284914at2"/>
<protein>
    <recommendedName>
        <fullName evidence="4">DUF2628 domain-containing protein</fullName>
    </recommendedName>
</protein>
<comment type="caution">
    <text evidence="2">The sequence shown here is derived from an EMBL/GenBank/DDBJ whole genome shotgun (WGS) entry which is preliminary data.</text>
</comment>